<keyword evidence="4" id="KW-0378">Hydrolase</keyword>
<accession>A0A6P6D843</accession>
<evidence type="ECO:0000313" key="13">
    <source>
        <dbReference type="Proteomes" id="UP000515203"/>
    </source>
</evidence>
<evidence type="ECO:0000256" key="5">
    <source>
        <dbReference type="ARBA" id="ARBA00038092"/>
    </source>
</evidence>
<dbReference type="GO" id="GO:0017183">
    <property type="term" value="P:protein histidyl modification to diphthamide"/>
    <property type="evidence" value="ECO:0007669"/>
    <property type="project" value="TreeGrafter"/>
</dbReference>
<feature type="repeat" description="WD" evidence="12">
    <location>
        <begin position="230"/>
        <end position="272"/>
    </location>
</feature>
<keyword evidence="14" id="KW-0808">Transferase</keyword>
<evidence type="ECO:0000313" key="14">
    <source>
        <dbReference type="RefSeq" id="XP_023556267.1"/>
    </source>
</evidence>
<dbReference type="InterPro" id="IPR015943">
    <property type="entry name" value="WD40/YVTN_repeat-like_dom_sf"/>
</dbReference>
<dbReference type="GO" id="GO:0008168">
    <property type="term" value="F:methyltransferase activity"/>
    <property type="evidence" value="ECO:0007669"/>
    <property type="project" value="UniProtKB-KW"/>
</dbReference>
<dbReference type="CTD" id="92715"/>
<name>A0A6P6D843_OCTDE</name>
<keyword evidence="3" id="KW-0677">Repeat</keyword>
<dbReference type="GO" id="GO:0061685">
    <property type="term" value="F:diphthine methylesterase activity"/>
    <property type="evidence" value="ECO:0007669"/>
    <property type="project" value="UniProtKB-EC"/>
</dbReference>
<dbReference type="PANTHER" id="PTHR46042">
    <property type="entry name" value="DIPHTHINE METHYLTRANSFERASE"/>
    <property type="match status" value="1"/>
</dbReference>
<dbReference type="InterPro" id="IPR052415">
    <property type="entry name" value="Diphthine_MTase"/>
</dbReference>
<evidence type="ECO:0000256" key="4">
    <source>
        <dbReference type="ARBA" id="ARBA00022801"/>
    </source>
</evidence>
<evidence type="ECO:0000256" key="9">
    <source>
        <dbReference type="ARBA" id="ARBA00074662"/>
    </source>
</evidence>
<dbReference type="PROSITE" id="PS50082">
    <property type="entry name" value="WD_REPEATS_2"/>
    <property type="match status" value="1"/>
</dbReference>
<organism evidence="13 14">
    <name type="scientific">Octodon degus</name>
    <name type="common">Degu</name>
    <name type="synonym">Sciurus degus</name>
    <dbReference type="NCBI Taxonomy" id="10160"/>
    <lineage>
        <taxon>Eukaryota</taxon>
        <taxon>Metazoa</taxon>
        <taxon>Chordata</taxon>
        <taxon>Craniata</taxon>
        <taxon>Vertebrata</taxon>
        <taxon>Euteleostomi</taxon>
        <taxon>Mammalia</taxon>
        <taxon>Eutheria</taxon>
        <taxon>Euarchontoglires</taxon>
        <taxon>Glires</taxon>
        <taxon>Rodentia</taxon>
        <taxon>Hystricomorpha</taxon>
        <taxon>Octodontidae</taxon>
        <taxon>Octodon</taxon>
    </lineage>
</organism>
<evidence type="ECO:0000256" key="7">
    <source>
        <dbReference type="ARBA" id="ARBA00047551"/>
    </source>
</evidence>
<comment type="pathway">
    <text evidence="1">Protein modification; peptidyl-diphthamide biosynthesis.</text>
</comment>
<dbReference type="InParanoid" id="A0A6P6D843"/>
<dbReference type="RefSeq" id="XP_023556267.1">
    <property type="nucleotide sequence ID" value="XM_023700499.1"/>
</dbReference>
<comment type="similarity">
    <text evidence="5">Belongs to the DPH7 family.</text>
</comment>
<sequence>MAGTRLRELQAVDTELSADTVEWCPLEGCRRLLACGTYQLRDSGDEGWSTEQPQVRLGRVHLYIFSEDDSAYPLVEVQRRDTPGVLDMKWCHVPVAGCGILAVADASGSVELLRLVQSEESRPFLEPWSRLLLGEERLALSLDWSTGKRGRSSDQPLKIISSDSKGKLHLLMLEEAGPRVQQVATWQAHHFEAWVAAFNYWQTEVVYSGGDDGLLKGWDTRTSGLCVFTSSSHAMGVCSVQCSLHREHILATGSYDEHVLLWDTRNMKQPLADAHVQGGVWRLKWHPFHCDLLLAACMHHGFAILDCHEVTEKQEVTVLESYKLPTSLLYGADWSWLLFHPLRPVPASLDGDTGDQVCELKVAEDVWNSNSQPHIQPSSVTLISTLKRQILTAGFWPPALFMTTHSTSGGGRPAELEITETYTRSGSLLACWEWTDFFFFFFFVEWGIELRSLRMPGKRLFY</sequence>
<evidence type="ECO:0000256" key="11">
    <source>
        <dbReference type="ARBA" id="ARBA00081300"/>
    </source>
</evidence>
<proteinExistence type="inferred from homology"/>
<evidence type="ECO:0000256" key="12">
    <source>
        <dbReference type="PROSITE-ProRule" id="PRU00221"/>
    </source>
</evidence>
<dbReference type="PROSITE" id="PS00678">
    <property type="entry name" value="WD_REPEATS_1"/>
    <property type="match status" value="1"/>
</dbReference>
<dbReference type="PANTHER" id="PTHR46042:SF1">
    <property type="entry name" value="DIPHTHINE METHYLTRANSFERASE"/>
    <property type="match status" value="1"/>
</dbReference>
<dbReference type="GO" id="GO:0005737">
    <property type="term" value="C:cytoplasm"/>
    <property type="evidence" value="ECO:0007669"/>
    <property type="project" value="TreeGrafter"/>
</dbReference>
<keyword evidence="14" id="KW-0489">Methyltransferase</keyword>
<dbReference type="Gene3D" id="2.130.10.10">
    <property type="entry name" value="YVTN repeat-like/Quinoprotein amine dehydrogenase"/>
    <property type="match status" value="1"/>
</dbReference>
<keyword evidence="2 12" id="KW-0853">WD repeat</keyword>
<dbReference type="InterPro" id="IPR019775">
    <property type="entry name" value="WD40_repeat_CS"/>
</dbReference>
<protein>
    <recommendedName>
        <fullName evidence="9">Diphthine methyltransferase</fullName>
        <ecNumber evidence="6">3.1.1.97</ecNumber>
    </recommendedName>
    <alternativeName>
        <fullName evidence="11">Diphthamide biosynthesis protein 7</fullName>
    </alternativeName>
    <alternativeName>
        <fullName evidence="10">WD repeat-containing protein 85</fullName>
    </alternativeName>
</protein>
<dbReference type="OrthoDB" id="1930760at2759"/>
<dbReference type="EC" id="3.1.1.97" evidence="6"/>
<evidence type="ECO:0000256" key="2">
    <source>
        <dbReference type="ARBA" id="ARBA00022574"/>
    </source>
</evidence>
<keyword evidence="13" id="KW-1185">Reference proteome</keyword>
<evidence type="ECO:0000256" key="8">
    <source>
        <dbReference type="ARBA" id="ARBA00062137"/>
    </source>
</evidence>
<dbReference type="SMART" id="SM00320">
    <property type="entry name" value="WD40"/>
    <property type="match status" value="3"/>
</dbReference>
<dbReference type="GeneID" id="101585639"/>
<evidence type="ECO:0000256" key="10">
    <source>
        <dbReference type="ARBA" id="ARBA00075709"/>
    </source>
</evidence>
<gene>
    <name evidence="14" type="primary">Dph7</name>
</gene>
<dbReference type="SUPFAM" id="SSF50978">
    <property type="entry name" value="WD40 repeat-like"/>
    <property type="match status" value="1"/>
</dbReference>
<evidence type="ECO:0000256" key="3">
    <source>
        <dbReference type="ARBA" id="ARBA00022737"/>
    </source>
</evidence>
<evidence type="ECO:0000256" key="1">
    <source>
        <dbReference type="ARBA" id="ARBA00005156"/>
    </source>
</evidence>
<comment type="subunit">
    <text evidence="8">Interacts with INCA1.</text>
</comment>
<dbReference type="FunFam" id="2.130.10.10:FF:000910">
    <property type="entry name" value="Diphthamide biosynthesis 7"/>
    <property type="match status" value="1"/>
</dbReference>
<dbReference type="InterPro" id="IPR036322">
    <property type="entry name" value="WD40_repeat_dom_sf"/>
</dbReference>
<dbReference type="InterPro" id="IPR001680">
    <property type="entry name" value="WD40_rpt"/>
</dbReference>
<dbReference type="FunCoup" id="A0A6P6D843">
    <property type="interactions" value="1392"/>
</dbReference>
<dbReference type="AlphaFoldDB" id="A0A6P6D843"/>
<dbReference type="Proteomes" id="UP000515203">
    <property type="component" value="Unplaced"/>
</dbReference>
<comment type="catalytic activity">
    <reaction evidence="7">
        <text>diphthine methyl ester-[translation elongation factor 2] + H2O = diphthine-[translation elongation factor 2] + methanol + H(+)</text>
        <dbReference type="Rhea" id="RHEA:42656"/>
        <dbReference type="Rhea" id="RHEA-COMP:10172"/>
        <dbReference type="Rhea" id="RHEA-COMP:10173"/>
        <dbReference type="ChEBI" id="CHEBI:15377"/>
        <dbReference type="ChEBI" id="CHEBI:15378"/>
        <dbReference type="ChEBI" id="CHEBI:17790"/>
        <dbReference type="ChEBI" id="CHEBI:79005"/>
        <dbReference type="ChEBI" id="CHEBI:82696"/>
        <dbReference type="EC" id="3.1.1.97"/>
    </reaction>
</comment>
<reference evidence="14" key="1">
    <citation type="submission" date="2025-08" db="UniProtKB">
        <authorList>
            <consortium name="RefSeq"/>
        </authorList>
    </citation>
    <scope>IDENTIFICATION</scope>
</reference>
<dbReference type="GO" id="GO:0032259">
    <property type="term" value="P:methylation"/>
    <property type="evidence" value="ECO:0007669"/>
    <property type="project" value="UniProtKB-KW"/>
</dbReference>
<evidence type="ECO:0000256" key="6">
    <source>
        <dbReference type="ARBA" id="ARBA00039131"/>
    </source>
</evidence>